<accession>A0A4S2N4E8</accession>
<dbReference type="GO" id="GO:0140662">
    <property type="term" value="F:ATP-dependent protein folding chaperone"/>
    <property type="evidence" value="ECO:0007669"/>
    <property type="project" value="InterPro"/>
</dbReference>
<feature type="region of interest" description="Disordered" evidence="5">
    <location>
        <begin position="805"/>
        <end position="883"/>
    </location>
</feature>
<dbReference type="GO" id="GO:0005524">
    <property type="term" value="F:ATP binding"/>
    <property type="evidence" value="ECO:0007669"/>
    <property type="project" value="UniProtKB-KW"/>
</dbReference>
<dbReference type="Gene3D" id="3.30.420.40">
    <property type="match status" value="2"/>
</dbReference>
<protein>
    <submittedName>
        <fullName evidence="7">Actin-like ATPase domain-containing protein</fullName>
    </submittedName>
</protein>
<keyword evidence="4" id="KW-0175">Coiled coil</keyword>
<evidence type="ECO:0000256" key="3">
    <source>
        <dbReference type="ARBA" id="ARBA00023186"/>
    </source>
</evidence>
<dbReference type="SUPFAM" id="SSF100934">
    <property type="entry name" value="Heat shock protein 70kD (HSP70), C-terminal subdomain"/>
    <property type="match status" value="1"/>
</dbReference>
<feature type="compositionally biased region" description="Low complexity" evidence="5">
    <location>
        <begin position="573"/>
        <end position="609"/>
    </location>
</feature>
<dbReference type="Gene3D" id="1.20.1270.10">
    <property type="match status" value="1"/>
</dbReference>
<feature type="coiled-coil region" evidence="4">
    <location>
        <begin position="641"/>
        <end position="668"/>
    </location>
</feature>
<dbReference type="InParanoid" id="A0A4S2N4E8"/>
<proteinExistence type="predicted"/>
<dbReference type="GO" id="GO:0030968">
    <property type="term" value="P:endoplasmic reticulum unfolded protein response"/>
    <property type="evidence" value="ECO:0007669"/>
    <property type="project" value="TreeGrafter"/>
</dbReference>
<reference evidence="7 8" key="1">
    <citation type="submission" date="2019-04" db="EMBL/GenBank/DDBJ databases">
        <title>Comparative genomics and transcriptomics to analyze fruiting body development in filamentous ascomycetes.</title>
        <authorList>
            <consortium name="DOE Joint Genome Institute"/>
            <person name="Lutkenhaus R."/>
            <person name="Traeger S."/>
            <person name="Breuer J."/>
            <person name="Kuo A."/>
            <person name="Lipzen A."/>
            <person name="Pangilinan J."/>
            <person name="Dilworth D."/>
            <person name="Sandor L."/>
            <person name="Poggeler S."/>
            <person name="Barry K."/>
            <person name="Grigoriev I.V."/>
            <person name="Nowrousian M."/>
        </authorList>
    </citation>
    <scope>NUCLEOTIDE SEQUENCE [LARGE SCALE GENOMIC DNA]</scope>
    <source>
        <strain evidence="7 8">CBS 389.68</strain>
    </source>
</reference>
<dbReference type="InterPro" id="IPR043129">
    <property type="entry name" value="ATPase_NBD"/>
</dbReference>
<evidence type="ECO:0000313" key="8">
    <source>
        <dbReference type="Proteomes" id="UP000298138"/>
    </source>
</evidence>
<dbReference type="FunCoup" id="A0A4S2N4E8">
    <property type="interactions" value="194"/>
</dbReference>
<evidence type="ECO:0000256" key="2">
    <source>
        <dbReference type="ARBA" id="ARBA00022840"/>
    </source>
</evidence>
<feature type="region of interest" description="Disordered" evidence="5">
    <location>
        <begin position="572"/>
        <end position="628"/>
    </location>
</feature>
<gene>
    <name evidence="7" type="ORF">EX30DRAFT_338577</name>
</gene>
<keyword evidence="2" id="KW-0067">ATP-binding</keyword>
<keyword evidence="6" id="KW-0732">Signal</keyword>
<keyword evidence="1" id="KW-0547">Nucleotide-binding</keyword>
<dbReference type="InterPro" id="IPR013126">
    <property type="entry name" value="Hsp_70_fam"/>
</dbReference>
<feature type="signal peptide" evidence="6">
    <location>
        <begin position="1"/>
        <end position="20"/>
    </location>
</feature>
<dbReference type="Gene3D" id="3.30.30.30">
    <property type="match status" value="1"/>
</dbReference>
<dbReference type="PANTHER" id="PTHR45639">
    <property type="entry name" value="HSC70CB, ISOFORM G-RELATED"/>
    <property type="match status" value="1"/>
</dbReference>
<evidence type="ECO:0000256" key="6">
    <source>
        <dbReference type="SAM" id="SignalP"/>
    </source>
</evidence>
<name>A0A4S2N4E8_9PEZI</name>
<evidence type="ECO:0000313" key="7">
    <source>
        <dbReference type="EMBL" id="TGZ84003.1"/>
    </source>
</evidence>
<evidence type="ECO:0000256" key="4">
    <source>
        <dbReference type="SAM" id="Coils"/>
    </source>
</evidence>
<dbReference type="GO" id="GO:0034663">
    <property type="term" value="C:endoplasmic reticulum chaperone complex"/>
    <property type="evidence" value="ECO:0007669"/>
    <property type="project" value="TreeGrafter"/>
</dbReference>
<dbReference type="PRINTS" id="PR00301">
    <property type="entry name" value="HEATSHOCK70"/>
</dbReference>
<dbReference type="OrthoDB" id="10262720at2759"/>
<feature type="chain" id="PRO_5020859764" evidence="6">
    <location>
        <begin position="21"/>
        <end position="883"/>
    </location>
</feature>
<dbReference type="Gene3D" id="3.90.640.10">
    <property type="entry name" value="Actin, Chain A, domain 4"/>
    <property type="match status" value="1"/>
</dbReference>
<dbReference type="CDD" id="cd10230">
    <property type="entry name" value="ASKHA_NBD_HSP70_HYOU1"/>
    <property type="match status" value="1"/>
</dbReference>
<dbReference type="STRING" id="341454.A0A4S2N4E8"/>
<dbReference type="Proteomes" id="UP000298138">
    <property type="component" value="Unassembled WGS sequence"/>
</dbReference>
<dbReference type="Pfam" id="PF00012">
    <property type="entry name" value="HSP70"/>
    <property type="match status" value="1"/>
</dbReference>
<dbReference type="PANTHER" id="PTHR45639:SF3">
    <property type="entry name" value="HYPOXIA UP-REGULATED PROTEIN 1"/>
    <property type="match status" value="1"/>
</dbReference>
<organism evidence="7 8">
    <name type="scientific">Ascodesmis nigricans</name>
    <dbReference type="NCBI Taxonomy" id="341454"/>
    <lineage>
        <taxon>Eukaryota</taxon>
        <taxon>Fungi</taxon>
        <taxon>Dikarya</taxon>
        <taxon>Ascomycota</taxon>
        <taxon>Pezizomycotina</taxon>
        <taxon>Pezizomycetes</taxon>
        <taxon>Pezizales</taxon>
        <taxon>Ascodesmidaceae</taxon>
        <taxon>Ascodesmis</taxon>
    </lineage>
</organism>
<dbReference type="AlphaFoldDB" id="A0A4S2N4E8"/>
<dbReference type="SUPFAM" id="SSF53067">
    <property type="entry name" value="Actin-like ATPase domain"/>
    <property type="match status" value="2"/>
</dbReference>
<evidence type="ECO:0000256" key="1">
    <source>
        <dbReference type="ARBA" id="ARBA00022741"/>
    </source>
</evidence>
<keyword evidence="8" id="KW-1185">Reference proteome</keyword>
<feature type="compositionally biased region" description="Basic residues" evidence="5">
    <location>
        <begin position="612"/>
        <end position="621"/>
    </location>
</feature>
<evidence type="ECO:0000256" key="5">
    <source>
        <dbReference type="SAM" id="MobiDB-lite"/>
    </source>
</evidence>
<dbReference type="EMBL" id="ML220113">
    <property type="protein sequence ID" value="TGZ84003.1"/>
    <property type="molecule type" value="Genomic_DNA"/>
</dbReference>
<dbReference type="InterPro" id="IPR029048">
    <property type="entry name" value="HSP70_C_sf"/>
</dbReference>
<sequence>MRALLLPLLLIIGLSSFVVAAQSVLGIDLGQEYIKAVLVKPGVPLEIVLTKDSKRKEASAIGFKPSDSSLPTRVYGGDAVNLAARFPANVFPNLKQLLGKRYGSPELETYKRRYPALTIEEGEHGRILFLEPASGKKFHVEELLAMQLRTVMRQAEEMPNGSKVKDAVFTVPAFYGAEEKSSLLLAAELAGLRTLSMITDGMAVGLNYATAKTFKTEVPEYHIVYDMGAGSTTATVLRFQGKSVKDVGRFNKTVTEVEVLGVGYDRTLGGDAFTEKILDILIDDFTANKGKNISPETLRTNGRAAAKLWREATRVRQILSANTETMGSVESLIDDIDYRSSKISRAAFEKTLDEFAFRITQPIWDAISASGLQGGLDMISTIIIHGGATRTPIVQKKLENMVGVARVSKNVNSDEAAVFGATFRGAGLSGSFRVKEIQAADGNPYVVSANFGNNERLELFPAGSPPGKETVIELPTKTTDFTLDVRHEGKMDGTMEDVVKVDIKNVNEGIQALKDDHKCEANDIITKLVVRLSPKTGIPGVIRAWVECKKLEMDIPKDEGIIDGLKDKLFGKKSSSSSESSSSSSSSDGNSKSTSTTTSNSASATPTPTLKTHVKSIKVHSTKLVPPRPNKTAILSQISLFDTHDATIRALEETRNNLEALVYRTREKILPVPDLLSSEEVTSLEESLTSAGDWLYEEGFGAPLEAVKERFSQLQQIVRPIEQRAKDIETRPKLVEQLKETLKNAEKLGLESIKSIQSWLEEKETIQSGRKAWEDVALSVTELEQKVKALETELQQVLKKKIAEEQERRRKEAAEKKRQEEEEKKKKKEEEEQRKKASEAEAQEAAEKVVEPEEQKTPKEEGDPLEKEVKVEEEKKEHPHDEL</sequence>
<keyword evidence="3" id="KW-0143">Chaperone</keyword>